<accession>A0A506U2V7</accession>
<keyword evidence="2" id="KW-1185">Reference proteome</keyword>
<protein>
    <submittedName>
        <fullName evidence="1">Uncharacterized protein</fullName>
    </submittedName>
</protein>
<evidence type="ECO:0000313" key="1">
    <source>
        <dbReference type="EMBL" id="TPW28140.1"/>
    </source>
</evidence>
<dbReference type="EMBL" id="VHLH01000016">
    <property type="protein sequence ID" value="TPW28140.1"/>
    <property type="molecule type" value="Genomic_DNA"/>
</dbReference>
<sequence>METAQMKMLCNRCDVALQIDHQEKDDTMRVHCPVCGADFGPWQNVRHRMATKVDEPYRDRDSWRSVPE</sequence>
<name>A0A506U2V7_9HYPH</name>
<comment type="caution">
    <text evidence="1">The sequence shown here is derived from an EMBL/GenBank/DDBJ whole genome shotgun (WGS) entry which is preliminary data.</text>
</comment>
<dbReference type="AlphaFoldDB" id="A0A506U2V7"/>
<dbReference type="Proteomes" id="UP000320314">
    <property type="component" value="Unassembled WGS sequence"/>
</dbReference>
<gene>
    <name evidence="1" type="ORF">FJU11_09755</name>
</gene>
<organism evidence="1 2">
    <name type="scientific">Pararhizobium mangrovi</name>
    <dbReference type="NCBI Taxonomy" id="2590452"/>
    <lineage>
        <taxon>Bacteria</taxon>
        <taxon>Pseudomonadati</taxon>
        <taxon>Pseudomonadota</taxon>
        <taxon>Alphaproteobacteria</taxon>
        <taxon>Hyphomicrobiales</taxon>
        <taxon>Rhizobiaceae</taxon>
        <taxon>Rhizobium/Agrobacterium group</taxon>
        <taxon>Pararhizobium</taxon>
    </lineage>
</organism>
<evidence type="ECO:0000313" key="2">
    <source>
        <dbReference type="Proteomes" id="UP000320314"/>
    </source>
</evidence>
<proteinExistence type="predicted"/>
<reference evidence="1 2" key="1">
    <citation type="submission" date="2019-06" db="EMBL/GenBank/DDBJ databases">
        <authorList>
            <person name="Li M."/>
        </authorList>
    </citation>
    <scope>NUCLEOTIDE SEQUENCE [LARGE SCALE GENOMIC DNA]</scope>
    <source>
        <strain evidence="1 2">BGMRC6574</strain>
    </source>
</reference>